<evidence type="ECO:0000313" key="2">
    <source>
        <dbReference type="Proteomes" id="UP001427805"/>
    </source>
</evidence>
<proteinExistence type="predicted"/>
<gene>
    <name evidence="1" type="ORF">TPR58_04075</name>
</gene>
<reference evidence="1 2" key="1">
    <citation type="submission" date="2024-05" db="EMBL/GenBank/DDBJ databases">
        <title>Sphingomonas sp. HF-S3 16S ribosomal RNA gene Genome sequencing and assembly.</title>
        <authorList>
            <person name="Lee H."/>
        </authorList>
    </citation>
    <scope>NUCLEOTIDE SEQUENCE [LARGE SCALE GENOMIC DNA]</scope>
    <source>
        <strain evidence="1 2">HF-S3</strain>
    </source>
</reference>
<name>A0ABV0B433_9SPHN</name>
<evidence type="ECO:0000313" key="1">
    <source>
        <dbReference type="EMBL" id="MEN3746333.1"/>
    </source>
</evidence>
<keyword evidence="2" id="KW-1185">Reference proteome</keyword>
<organism evidence="1 2">
    <name type="scientific">Sphingomonas rustica</name>
    <dbReference type="NCBI Taxonomy" id="3103142"/>
    <lineage>
        <taxon>Bacteria</taxon>
        <taxon>Pseudomonadati</taxon>
        <taxon>Pseudomonadota</taxon>
        <taxon>Alphaproteobacteria</taxon>
        <taxon>Sphingomonadales</taxon>
        <taxon>Sphingomonadaceae</taxon>
        <taxon>Sphingomonas</taxon>
    </lineage>
</organism>
<dbReference type="Proteomes" id="UP001427805">
    <property type="component" value="Unassembled WGS sequence"/>
</dbReference>
<sequence length="68" mass="7677">MDASSAEPLLNPARITATRFLDMFVSPIDTLACSLVPPQTSIAPSFREQVRDFEHIKNSWSIRPDEKM</sequence>
<protein>
    <submittedName>
        <fullName evidence="1">Uncharacterized protein</fullName>
    </submittedName>
</protein>
<comment type="caution">
    <text evidence="1">The sequence shown here is derived from an EMBL/GenBank/DDBJ whole genome shotgun (WGS) entry which is preliminary data.</text>
</comment>
<dbReference type="EMBL" id="JBDIZK010000002">
    <property type="protein sequence ID" value="MEN3746333.1"/>
    <property type="molecule type" value="Genomic_DNA"/>
</dbReference>
<accession>A0ABV0B433</accession>